<feature type="transmembrane region" description="Helical" evidence="7">
    <location>
        <begin position="803"/>
        <end position="825"/>
    </location>
</feature>
<dbReference type="RefSeq" id="WP_130179633.1">
    <property type="nucleotide sequence ID" value="NZ_CP035945.1"/>
</dbReference>
<feature type="domain" description="ABC3 transporter permease C-terminal" evidence="8">
    <location>
        <begin position="715"/>
        <end position="824"/>
    </location>
</feature>
<evidence type="ECO:0000259" key="8">
    <source>
        <dbReference type="Pfam" id="PF02687"/>
    </source>
</evidence>
<feature type="transmembrane region" description="Helical" evidence="7">
    <location>
        <begin position="712"/>
        <end position="739"/>
    </location>
</feature>
<dbReference type="Proteomes" id="UP000289794">
    <property type="component" value="Chromosome"/>
</dbReference>
<evidence type="ECO:0000256" key="3">
    <source>
        <dbReference type="ARBA" id="ARBA00022692"/>
    </source>
</evidence>
<gene>
    <name evidence="9" type="ORF">PMF13cell1_00404</name>
</gene>
<keyword evidence="3 7" id="KW-0812">Transmembrane</keyword>
<feature type="transmembrane region" description="Helical" evidence="7">
    <location>
        <begin position="272"/>
        <end position="294"/>
    </location>
</feature>
<comment type="subcellular location">
    <subcellularLocation>
        <location evidence="1">Cell membrane</location>
        <topology evidence="1">Multi-pass membrane protein</topology>
    </subcellularLocation>
</comment>
<evidence type="ECO:0000256" key="1">
    <source>
        <dbReference type="ARBA" id="ARBA00004651"/>
    </source>
</evidence>
<dbReference type="KEGG" id="bpro:PMF13cell1_00404"/>
<sequence>MMLNNNNKKFVKTLSNNCLKANRNRNLIAVLAIVLTAVLFTALATVAQGTEVSTKEQMLRQVGTRFMVSVKGLSKEEAESLTQDSVFTETGMERSIATAVNEEFKNLMVAVGWFDKANAENSFMDLEKGHYPQKDHEVACDSVVMELLGLPVETGTTFTLEYETAEGKKEAEMTVCGIWKGMKHEQRSTIMVTENFVKKTAEGLSPEQAEIERKGYTVRGTFPSEKNIEEQLDRVVEKMGYDPEAERGEEGFLIHHINPVYETKTTDSSQTIMMMAVGIIFILLAGYLIIYNIFKISIEKDIRLYGQLKTIGTSPKQIRYMVNRQGLMLSIVGIPIGLILGWLLGNGLLPLVMASTSYSESVFIKPNVWVWLFAAAFTLLTVRISCSRPGKIAGRISPVEALKYHGGKNAKKKQKKGMDSQNRILQMAGANLGRNKGKTVLVILSICLSLILLNSVLNFTGSMDKETYVKHETAADFDVRSGEFLKSMTEDYLKVIPQSAAQELSGLKGIKDFTQVYVRMIPEQQITDTREDCGKLIKINGKTTPDDQIEFDRNRMLYGYDENAFRRAKIIEGTIDYEKLRTGNYVVASGFLSDRGEYYYESQELHAGDVIEVEIEGTVKEYTVMAVIGTLNSLNMSYSAGGYEAITFSEPVFREMFPENQDPIHCLFDTEEDSFDSINSYLQDFTQENGLSLQSRLTAEEAFDELQGTYSAVGIIVAVILGIIGVLNLINVIFTGAIARQREFASMRSIGMTQKQLRKLFVYEGIMYAVLSGASAIVISAAVSMTLVKGLTAGLWFAKYQFIILPAVIGMLICLLLSILISGIVDKIWNKGSVVEQLREVE</sequence>
<dbReference type="GO" id="GO:0022857">
    <property type="term" value="F:transmembrane transporter activity"/>
    <property type="evidence" value="ECO:0007669"/>
    <property type="project" value="TreeGrafter"/>
</dbReference>
<evidence type="ECO:0000313" key="9">
    <source>
        <dbReference type="EMBL" id="QBE94911.1"/>
    </source>
</evidence>
<name>A0A4P6LRY0_9FIRM</name>
<evidence type="ECO:0000256" key="6">
    <source>
        <dbReference type="ARBA" id="ARBA00038076"/>
    </source>
</evidence>
<feature type="domain" description="ABC3 transporter permease C-terminal" evidence="8">
    <location>
        <begin position="278"/>
        <end position="379"/>
    </location>
</feature>
<accession>A0A4P6LRY0</accession>
<evidence type="ECO:0000256" key="7">
    <source>
        <dbReference type="SAM" id="Phobius"/>
    </source>
</evidence>
<feature type="transmembrane region" description="Helical" evidence="7">
    <location>
        <begin position="439"/>
        <end position="457"/>
    </location>
</feature>
<keyword evidence="5 7" id="KW-0472">Membrane</keyword>
<dbReference type="GO" id="GO:0005886">
    <property type="term" value="C:plasma membrane"/>
    <property type="evidence" value="ECO:0007669"/>
    <property type="project" value="UniProtKB-SubCell"/>
</dbReference>
<comment type="similarity">
    <text evidence="6">Belongs to the ABC-4 integral membrane protein family.</text>
</comment>
<keyword evidence="2" id="KW-1003">Cell membrane</keyword>
<organism evidence="9 10">
    <name type="scientific">Blautia producta</name>
    <dbReference type="NCBI Taxonomy" id="33035"/>
    <lineage>
        <taxon>Bacteria</taxon>
        <taxon>Bacillati</taxon>
        <taxon>Bacillota</taxon>
        <taxon>Clostridia</taxon>
        <taxon>Lachnospirales</taxon>
        <taxon>Lachnospiraceae</taxon>
        <taxon>Blautia</taxon>
    </lineage>
</organism>
<evidence type="ECO:0000256" key="5">
    <source>
        <dbReference type="ARBA" id="ARBA00023136"/>
    </source>
</evidence>
<proteinExistence type="inferred from homology"/>
<dbReference type="InterPro" id="IPR003838">
    <property type="entry name" value="ABC3_permease_C"/>
</dbReference>
<dbReference type="PANTHER" id="PTHR30572">
    <property type="entry name" value="MEMBRANE COMPONENT OF TRANSPORTER-RELATED"/>
    <property type="match status" value="1"/>
</dbReference>
<feature type="transmembrane region" description="Helical" evidence="7">
    <location>
        <begin position="368"/>
        <end position="386"/>
    </location>
</feature>
<dbReference type="EMBL" id="CP035945">
    <property type="protein sequence ID" value="QBE94911.1"/>
    <property type="molecule type" value="Genomic_DNA"/>
</dbReference>
<dbReference type="PANTHER" id="PTHR30572:SF4">
    <property type="entry name" value="ABC TRANSPORTER PERMEASE YTRF"/>
    <property type="match status" value="1"/>
</dbReference>
<evidence type="ECO:0000256" key="4">
    <source>
        <dbReference type="ARBA" id="ARBA00022989"/>
    </source>
</evidence>
<feature type="transmembrane region" description="Helical" evidence="7">
    <location>
        <begin position="326"/>
        <end position="348"/>
    </location>
</feature>
<feature type="transmembrane region" description="Helical" evidence="7">
    <location>
        <begin position="760"/>
        <end position="783"/>
    </location>
</feature>
<dbReference type="AlphaFoldDB" id="A0A4P6LRY0"/>
<keyword evidence="4 7" id="KW-1133">Transmembrane helix</keyword>
<evidence type="ECO:0000313" key="10">
    <source>
        <dbReference type="Proteomes" id="UP000289794"/>
    </source>
</evidence>
<dbReference type="Pfam" id="PF02687">
    <property type="entry name" value="FtsX"/>
    <property type="match status" value="2"/>
</dbReference>
<protein>
    <recommendedName>
        <fullName evidence="8">ABC3 transporter permease C-terminal domain-containing protein</fullName>
    </recommendedName>
</protein>
<evidence type="ECO:0000256" key="2">
    <source>
        <dbReference type="ARBA" id="ARBA00022475"/>
    </source>
</evidence>
<reference evidence="9 10" key="1">
    <citation type="submission" date="2019-01" db="EMBL/GenBank/DDBJ databases">
        <title>PMF-metabolizing Aryl O-demethylase.</title>
        <authorList>
            <person name="Kim M."/>
        </authorList>
    </citation>
    <scope>NUCLEOTIDE SEQUENCE [LARGE SCALE GENOMIC DNA]</scope>
    <source>
        <strain evidence="9 10">PMF1</strain>
    </source>
</reference>
<dbReference type="InterPro" id="IPR050250">
    <property type="entry name" value="Macrolide_Exporter_MacB"/>
</dbReference>